<name>A0AA38FQ77_TAXCH</name>
<dbReference type="Proteomes" id="UP000824469">
    <property type="component" value="Unassembled WGS sequence"/>
</dbReference>
<dbReference type="AlphaFoldDB" id="A0AA38FQ77"/>
<proteinExistence type="predicted"/>
<dbReference type="EMBL" id="JAHRHJ020000007">
    <property type="protein sequence ID" value="KAH9308581.1"/>
    <property type="molecule type" value="Genomic_DNA"/>
</dbReference>
<evidence type="ECO:0000313" key="2">
    <source>
        <dbReference type="Proteomes" id="UP000824469"/>
    </source>
</evidence>
<evidence type="ECO:0000313" key="1">
    <source>
        <dbReference type="EMBL" id="KAH9308581.1"/>
    </source>
</evidence>
<organism evidence="1 2">
    <name type="scientific">Taxus chinensis</name>
    <name type="common">Chinese yew</name>
    <name type="synonym">Taxus wallichiana var. chinensis</name>
    <dbReference type="NCBI Taxonomy" id="29808"/>
    <lineage>
        <taxon>Eukaryota</taxon>
        <taxon>Viridiplantae</taxon>
        <taxon>Streptophyta</taxon>
        <taxon>Embryophyta</taxon>
        <taxon>Tracheophyta</taxon>
        <taxon>Spermatophyta</taxon>
        <taxon>Pinopsida</taxon>
        <taxon>Pinidae</taxon>
        <taxon>Conifers II</taxon>
        <taxon>Cupressales</taxon>
        <taxon>Taxaceae</taxon>
        <taxon>Taxus</taxon>
    </lineage>
</organism>
<gene>
    <name evidence="1" type="ORF">KI387_036492</name>
</gene>
<feature type="non-terminal residue" evidence="1">
    <location>
        <position position="77"/>
    </location>
</feature>
<protein>
    <submittedName>
        <fullName evidence="1">Uncharacterized protein</fullName>
    </submittedName>
</protein>
<comment type="caution">
    <text evidence="1">The sequence shown here is derived from an EMBL/GenBank/DDBJ whole genome shotgun (WGS) entry which is preliminary data.</text>
</comment>
<accession>A0AA38FQ77</accession>
<reference evidence="1 2" key="1">
    <citation type="journal article" date="2021" name="Nat. Plants">
        <title>The Taxus genome provides insights into paclitaxel biosynthesis.</title>
        <authorList>
            <person name="Xiong X."/>
            <person name="Gou J."/>
            <person name="Liao Q."/>
            <person name="Li Y."/>
            <person name="Zhou Q."/>
            <person name="Bi G."/>
            <person name="Li C."/>
            <person name="Du R."/>
            <person name="Wang X."/>
            <person name="Sun T."/>
            <person name="Guo L."/>
            <person name="Liang H."/>
            <person name="Lu P."/>
            <person name="Wu Y."/>
            <person name="Zhang Z."/>
            <person name="Ro D.K."/>
            <person name="Shang Y."/>
            <person name="Huang S."/>
            <person name="Yan J."/>
        </authorList>
    </citation>
    <scope>NUCLEOTIDE SEQUENCE [LARGE SCALE GENOMIC DNA]</scope>
    <source>
        <strain evidence="1">Ta-2019</strain>
    </source>
</reference>
<sequence>DLESNSNAEIESNFVPKTPLLENPITNCKEIATNLSHLIVDSKEKLSHENNDVVLVGTIATMENSPFSNPPFVEASS</sequence>
<keyword evidence="2" id="KW-1185">Reference proteome</keyword>
<feature type="non-terminal residue" evidence="1">
    <location>
        <position position="1"/>
    </location>
</feature>